<dbReference type="EMBL" id="CAJPWZ010001795">
    <property type="protein sequence ID" value="CAG2223978.1"/>
    <property type="molecule type" value="Genomic_DNA"/>
</dbReference>
<evidence type="ECO:0000313" key="3">
    <source>
        <dbReference type="Proteomes" id="UP000683360"/>
    </source>
</evidence>
<dbReference type="AlphaFoldDB" id="A0A8S3SZ81"/>
<proteinExistence type="predicted"/>
<feature type="region of interest" description="Disordered" evidence="1">
    <location>
        <begin position="421"/>
        <end position="446"/>
    </location>
</feature>
<dbReference type="Proteomes" id="UP000683360">
    <property type="component" value="Unassembled WGS sequence"/>
</dbReference>
<evidence type="ECO:0000256" key="1">
    <source>
        <dbReference type="SAM" id="MobiDB-lite"/>
    </source>
</evidence>
<accession>A0A8S3SZ81</accession>
<sequence>MKSFPGLGVPYFEEKTSCHHNSRVLRTLFSICHTIYQVSNGECANPLHVLLADTVDTYSGSAKLSSTLNSFGIVCSKNKSRDYIDSIVNRKNLSKFIDDLNVNSFTIISIDNIDFGQPNAAVSVSPQNREIHATSYQAVQPKPSALMDLPRSSVLLHTNAVIDISSVTTSSFTLNDVEKAEVKSLDKCIFQYILEKNSIENSELLIPNLKCHLSKFKEPNTERAEVVYLGISSMDTFIKSRILKEPSVTVPVRKHVLKTFTLPIHKQKTKKVNCEHKEKMLYNRCIKKEMTFSMRSGKPLQNFRQYISLPRAICNVDGSINHQDTKSNATRHLNSRYDNIIIEKMPSGSNSDLVILEGMFIINSAPIRSHHKTFSDHMQYLIRRWILPHFKSGAKEVHILFDRPGALSQDGSPTLKDLERCRRDDKKKPADTVENIVISSQLPKGK</sequence>
<organism evidence="2 3">
    <name type="scientific">Mytilus edulis</name>
    <name type="common">Blue mussel</name>
    <dbReference type="NCBI Taxonomy" id="6550"/>
    <lineage>
        <taxon>Eukaryota</taxon>
        <taxon>Metazoa</taxon>
        <taxon>Spiralia</taxon>
        <taxon>Lophotrochozoa</taxon>
        <taxon>Mollusca</taxon>
        <taxon>Bivalvia</taxon>
        <taxon>Autobranchia</taxon>
        <taxon>Pteriomorphia</taxon>
        <taxon>Mytilida</taxon>
        <taxon>Mytiloidea</taxon>
        <taxon>Mytilidae</taxon>
        <taxon>Mytilinae</taxon>
        <taxon>Mytilus</taxon>
    </lineage>
</organism>
<feature type="compositionally biased region" description="Basic and acidic residues" evidence="1">
    <location>
        <begin position="421"/>
        <end position="431"/>
    </location>
</feature>
<feature type="compositionally biased region" description="Polar residues" evidence="1">
    <location>
        <begin position="437"/>
        <end position="446"/>
    </location>
</feature>
<gene>
    <name evidence="2" type="ORF">MEDL_37220</name>
</gene>
<comment type="caution">
    <text evidence="2">The sequence shown here is derived from an EMBL/GenBank/DDBJ whole genome shotgun (WGS) entry which is preliminary data.</text>
</comment>
<protein>
    <submittedName>
        <fullName evidence="2">Uncharacterized protein</fullName>
    </submittedName>
</protein>
<keyword evidence="3" id="KW-1185">Reference proteome</keyword>
<name>A0A8S3SZ81_MYTED</name>
<reference evidence="2" key="1">
    <citation type="submission" date="2021-03" db="EMBL/GenBank/DDBJ databases">
        <authorList>
            <person name="Bekaert M."/>
        </authorList>
    </citation>
    <scope>NUCLEOTIDE SEQUENCE</scope>
</reference>
<evidence type="ECO:0000313" key="2">
    <source>
        <dbReference type="EMBL" id="CAG2223978.1"/>
    </source>
</evidence>